<evidence type="ECO:0000313" key="11">
    <source>
        <dbReference type="EMBL" id="KAK9276720.1"/>
    </source>
</evidence>
<dbReference type="GO" id="GO:0006869">
    <property type="term" value="P:lipid transport"/>
    <property type="evidence" value="ECO:0007669"/>
    <property type="project" value="InterPro"/>
</dbReference>
<keyword evidence="7" id="KW-0325">Glycoprotein</keyword>
<feature type="domain" description="Bifunctional inhibitor/plant lipid transfer protein/seed storage helical" evidence="10">
    <location>
        <begin position="8"/>
        <end position="96"/>
    </location>
</feature>
<evidence type="ECO:0000313" key="12">
    <source>
        <dbReference type="Proteomes" id="UP001415857"/>
    </source>
</evidence>
<keyword evidence="5 9" id="KW-0732">Signal</keyword>
<keyword evidence="3" id="KW-1003">Cell membrane</keyword>
<dbReference type="InterPro" id="IPR043325">
    <property type="entry name" value="LTSS"/>
</dbReference>
<evidence type="ECO:0000256" key="4">
    <source>
        <dbReference type="ARBA" id="ARBA00022622"/>
    </source>
</evidence>
<dbReference type="AlphaFoldDB" id="A0AAP0RF71"/>
<dbReference type="Gene3D" id="1.10.110.10">
    <property type="entry name" value="Plant lipid-transfer and hydrophobic proteins"/>
    <property type="match status" value="1"/>
</dbReference>
<evidence type="ECO:0000256" key="7">
    <source>
        <dbReference type="ARBA" id="ARBA00023180"/>
    </source>
</evidence>
<dbReference type="SUPFAM" id="SSF47699">
    <property type="entry name" value="Bifunctional inhibitor/lipid-transfer protein/seed storage 2S albumin"/>
    <property type="match status" value="1"/>
</dbReference>
<keyword evidence="4" id="KW-0336">GPI-anchor</keyword>
<evidence type="ECO:0000256" key="3">
    <source>
        <dbReference type="ARBA" id="ARBA00022475"/>
    </source>
</evidence>
<keyword evidence="4" id="KW-0472">Membrane</keyword>
<evidence type="ECO:0000256" key="8">
    <source>
        <dbReference type="ARBA" id="ARBA00023288"/>
    </source>
</evidence>
<comment type="subcellular location">
    <subcellularLocation>
        <location evidence="1">Cell membrane</location>
        <topology evidence="1">Lipid-anchor</topology>
        <topology evidence="1">GPI-anchor</topology>
    </subcellularLocation>
</comment>
<evidence type="ECO:0000256" key="5">
    <source>
        <dbReference type="ARBA" id="ARBA00022729"/>
    </source>
</evidence>
<keyword evidence="8" id="KW-0449">Lipoprotein</keyword>
<dbReference type="GO" id="GO:0098552">
    <property type="term" value="C:side of membrane"/>
    <property type="evidence" value="ECO:0007669"/>
    <property type="project" value="UniProtKB-KW"/>
</dbReference>
<keyword evidence="6" id="KW-1015">Disulfide bond</keyword>
<dbReference type="Pfam" id="PF14368">
    <property type="entry name" value="LTP_2"/>
    <property type="match status" value="1"/>
</dbReference>
<evidence type="ECO:0000256" key="2">
    <source>
        <dbReference type="ARBA" id="ARBA00009748"/>
    </source>
</evidence>
<dbReference type="PANTHER" id="PTHR33044">
    <property type="entry name" value="BIFUNCTIONAL INHIBITOR/LIPID-TRANSFER PROTEIN/SEED STORAGE 2S ALBUMIN SUPERFAMILY PROTEIN-RELATED"/>
    <property type="match status" value="1"/>
</dbReference>
<comment type="caution">
    <text evidence="11">The sequence shown here is derived from an EMBL/GenBank/DDBJ whole genome shotgun (WGS) entry which is preliminary data.</text>
</comment>
<dbReference type="InterPro" id="IPR000528">
    <property type="entry name" value="Plant_nsLTP"/>
</dbReference>
<evidence type="ECO:0000256" key="6">
    <source>
        <dbReference type="ARBA" id="ARBA00023157"/>
    </source>
</evidence>
<reference evidence="11 12" key="1">
    <citation type="journal article" date="2024" name="Plant J.">
        <title>Genome sequences and population genomics reveal climatic adaptation and genomic divergence between two closely related sweetgum species.</title>
        <authorList>
            <person name="Xu W.Q."/>
            <person name="Ren C.Q."/>
            <person name="Zhang X.Y."/>
            <person name="Comes H.P."/>
            <person name="Liu X.H."/>
            <person name="Li Y.G."/>
            <person name="Kettle C.J."/>
            <person name="Jalonen R."/>
            <person name="Gaisberger H."/>
            <person name="Ma Y.Z."/>
            <person name="Qiu Y.X."/>
        </authorList>
    </citation>
    <scope>NUCLEOTIDE SEQUENCE [LARGE SCALE GENOMIC DNA]</scope>
    <source>
        <strain evidence="11">Hangzhou</strain>
    </source>
</reference>
<evidence type="ECO:0000256" key="9">
    <source>
        <dbReference type="SAM" id="SignalP"/>
    </source>
</evidence>
<dbReference type="InterPro" id="IPR036312">
    <property type="entry name" value="Bifun_inhib/LTP/seed_sf"/>
</dbReference>
<dbReference type="EMBL" id="JBBPBK010000010">
    <property type="protein sequence ID" value="KAK9276720.1"/>
    <property type="molecule type" value="Genomic_DNA"/>
</dbReference>
<dbReference type="Proteomes" id="UP001415857">
    <property type="component" value="Unassembled WGS sequence"/>
</dbReference>
<dbReference type="GO" id="GO:0008289">
    <property type="term" value="F:lipid binding"/>
    <property type="evidence" value="ECO:0007669"/>
    <property type="project" value="InterPro"/>
</dbReference>
<protein>
    <recommendedName>
        <fullName evidence="10">Bifunctional inhibitor/plant lipid transfer protein/seed storage helical domain-containing protein</fullName>
    </recommendedName>
</protein>
<sequence>MSMLVSMLMVMLSTAIVSEAQSSTPACAQKLVPCVNYINSTNPPPSCCTPLKEAVEQERDCLCNLYNTPGLLASLGINVTQALGLPKYCNVNGDLSCTNATGSTAPSPASTPPPGVPGSDSGAGRIAWTGFSALLMFWVSMILY</sequence>
<proteinExistence type="inferred from homology"/>
<evidence type="ECO:0000256" key="1">
    <source>
        <dbReference type="ARBA" id="ARBA00004609"/>
    </source>
</evidence>
<name>A0AAP0RF71_LIQFO</name>
<comment type="similarity">
    <text evidence="2">Belongs to the plant LTP family.</text>
</comment>
<organism evidence="11 12">
    <name type="scientific">Liquidambar formosana</name>
    <name type="common">Formosan gum</name>
    <dbReference type="NCBI Taxonomy" id="63359"/>
    <lineage>
        <taxon>Eukaryota</taxon>
        <taxon>Viridiplantae</taxon>
        <taxon>Streptophyta</taxon>
        <taxon>Embryophyta</taxon>
        <taxon>Tracheophyta</taxon>
        <taxon>Spermatophyta</taxon>
        <taxon>Magnoliopsida</taxon>
        <taxon>eudicotyledons</taxon>
        <taxon>Gunneridae</taxon>
        <taxon>Pentapetalae</taxon>
        <taxon>Saxifragales</taxon>
        <taxon>Altingiaceae</taxon>
        <taxon>Liquidambar</taxon>
    </lineage>
</organism>
<evidence type="ECO:0000259" key="10">
    <source>
        <dbReference type="Pfam" id="PF14368"/>
    </source>
</evidence>
<dbReference type="PRINTS" id="PR00382">
    <property type="entry name" value="LIPIDTRNSFER"/>
</dbReference>
<feature type="chain" id="PRO_5042811099" description="Bifunctional inhibitor/plant lipid transfer protein/seed storage helical domain-containing protein" evidence="9">
    <location>
        <begin position="21"/>
        <end position="144"/>
    </location>
</feature>
<keyword evidence="12" id="KW-1185">Reference proteome</keyword>
<dbReference type="InterPro" id="IPR016140">
    <property type="entry name" value="Bifunc_inhib/LTP/seed_store"/>
</dbReference>
<dbReference type="GO" id="GO:0005886">
    <property type="term" value="C:plasma membrane"/>
    <property type="evidence" value="ECO:0007669"/>
    <property type="project" value="UniProtKB-SubCell"/>
</dbReference>
<feature type="signal peptide" evidence="9">
    <location>
        <begin position="1"/>
        <end position="20"/>
    </location>
</feature>
<accession>A0AAP0RF71</accession>
<dbReference type="CDD" id="cd00010">
    <property type="entry name" value="AAI_LTSS"/>
    <property type="match status" value="1"/>
</dbReference>
<gene>
    <name evidence="11" type="ORF">L1049_006256</name>
</gene>